<dbReference type="InterPro" id="IPR036249">
    <property type="entry name" value="Thioredoxin-like_sf"/>
</dbReference>
<reference evidence="2 3" key="1">
    <citation type="submission" date="2023-03" db="EMBL/GenBank/DDBJ databases">
        <title>Bacillus Genome Sequencing.</title>
        <authorList>
            <person name="Dunlap C."/>
        </authorList>
    </citation>
    <scope>NUCLEOTIDE SEQUENCE [LARGE SCALE GENOMIC DNA]</scope>
    <source>
        <strain evidence="2 3">NRS-1351</strain>
    </source>
</reference>
<organism evidence="2 3">
    <name type="scientific">Paenibacillus chondroitinus</name>
    <dbReference type="NCBI Taxonomy" id="59842"/>
    <lineage>
        <taxon>Bacteria</taxon>
        <taxon>Bacillati</taxon>
        <taxon>Bacillota</taxon>
        <taxon>Bacilli</taxon>
        <taxon>Bacillales</taxon>
        <taxon>Paenibacillaceae</taxon>
        <taxon>Paenibacillus</taxon>
    </lineage>
</organism>
<feature type="domain" description="Thioredoxin" evidence="1">
    <location>
        <begin position="3"/>
        <end position="31"/>
    </location>
</feature>
<gene>
    <name evidence="2" type="ORF">P5G65_12015</name>
</gene>
<dbReference type="Pfam" id="PF00085">
    <property type="entry name" value="Thioredoxin"/>
    <property type="match status" value="1"/>
</dbReference>
<comment type="caution">
    <text evidence="2">The sequence shown here is derived from an EMBL/GenBank/DDBJ whole genome shotgun (WGS) entry which is preliminary data.</text>
</comment>
<protein>
    <submittedName>
        <fullName evidence="2">Thioredoxin domain-containing protein</fullName>
    </submittedName>
</protein>
<dbReference type="Gene3D" id="3.40.30.10">
    <property type="entry name" value="Glutaredoxin"/>
    <property type="match status" value="1"/>
</dbReference>
<evidence type="ECO:0000313" key="2">
    <source>
        <dbReference type="EMBL" id="MEB4794626.1"/>
    </source>
</evidence>
<dbReference type="EMBL" id="JAROBY010000017">
    <property type="protein sequence ID" value="MEB4794626.1"/>
    <property type="molecule type" value="Genomic_DNA"/>
</dbReference>
<name>A0ABU6DB03_9BACL</name>
<dbReference type="Proteomes" id="UP001355653">
    <property type="component" value="Unassembled WGS sequence"/>
</dbReference>
<sequence length="33" mass="3837">MDVISLTKDSFRGQIEDGVTLVDFYATWCNPWE</sequence>
<proteinExistence type="predicted"/>
<accession>A0ABU6DB03</accession>
<dbReference type="SUPFAM" id="SSF52833">
    <property type="entry name" value="Thioredoxin-like"/>
    <property type="match status" value="1"/>
</dbReference>
<dbReference type="RefSeq" id="WP_127458311.1">
    <property type="nucleotide sequence ID" value="NZ_JAROBY010000017.1"/>
</dbReference>
<dbReference type="InterPro" id="IPR013766">
    <property type="entry name" value="Thioredoxin_domain"/>
</dbReference>
<evidence type="ECO:0000259" key="1">
    <source>
        <dbReference type="Pfam" id="PF00085"/>
    </source>
</evidence>
<keyword evidence="3" id="KW-1185">Reference proteome</keyword>
<evidence type="ECO:0000313" key="3">
    <source>
        <dbReference type="Proteomes" id="UP001355653"/>
    </source>
</evidence>